<organism evidence="6 7">
    <name type="scientific">Pseudoxanthomonas helianthi</name>
    <dbReference type="NCBI Taxonomy" id="1453541"/>
    <lineage>
        <taxon>Bacteria</taxon>
        <taxon>Pseudomonadati</taxon>
        <taxon>Pseudomonadota</taxon>
        <taxon>Gammaproteobacteria</taxon>
        <taxon>Lysobacterales</taxon>
        <taxon>Lysobacteraceae</taxon>
        <taxon>Pseudoxanthomonas</taxon>
    </lineage>
</organism>
<reference evidence="6" key="1">
    <citation type="journal article" date="2016" name="Int. J. Syst. Evol. Microbiol.">
        <title>Pseudoxanthomonas helianthi sp. nov., isolated from roots of Jerusalem artichoke (Helianthus tuberosus).</title>
        <authorList>
            <person name="Kittiwongwattana C."/>
            <person name="Thawai C."/>
        </authorList>
    </citation>
    <scope>NUCLEOTIDE SEQUENCE</scope>
    <source>
        <strain evidence="6">110414</strain>
    </source>
</reference>
<dbReference type="Gene3D" id="3.40.50.1110">
    <property type="entry name" value="SGNH hydrolase"/>
    <property type="match status" value="1"/>
</dbReference>
<gene>
    <name evidence="6" type="ORF">J5837_08415</name>
</gene>
<feature type="chain" id="PRO_5038106338" evidence="4">
    <location>
        <begin position="24"/>
        <end position="615"/>
    </location>
</feature>
<reference evidence="6" key="2">
    <citation type="submission" date="2021-03" db="EMBL/GenBank/DDBJ databases">
        <authorList>
            <person name="Cao W."/>
        </authorList>
    </citation>
    <scope>NUCLEOTIDE SEQUENCE</scope>
    <source>
        <strain evidence="6">110414</strain>
    </source>
</reference>
<proteinExistence type="inferred from homology"/>
<sequence>MKAKLRRTLLASALTLAALPAFAQSGRATFSETVFFGDSLTDAGYFRPTLVQVVGPNGAILGQFTTNPGYVWSQHLAEYYGSNGSVAWTGNGTPNPTLTGGNNWAVGGARVGVDGANALGYVPSLATQYARYLASGHTVDPNALYTVWGGANDVFSITNPANAPATIGAAVTAQVGIVGALTQAGARYILVPTLPDIGLTPAYAANKATGTQLSTAYNTALFTGLASADLRVIPMDTFHFLQEVVASPATYGLSNVTTPACSTAVQGGNSLFCSPASTVPGGADSYLFADGVHPTTAAHKVLADLAMSVIEGPRLLAILPHSASVTGHARADQVANHVEAKPEADGMRWWGGLRGDNQRYEDGDLYDGTTFAGTFGVDWSRGDWVYGAFAGAGTGKLDFGLNRGDFKQTDTSLGGFAGWYGEHAWVNGQLSYSWLSYDVKREVHLGPATRRYDGSPDGSNLSAGISGGYEFGEGAFHHGPVASLLAQRIKLDGYAEGNVDSTALSYPDQDLDSLIGSLGWQARFRINDHLEPYARVSYEREFEDAPEEAFATVQTLSAVGQYGVPGLQLDRDRGNLRVGARAQVFGLNADVGVSALVGQEGGNDMSVFLTVGGGF</sequence>
<dbReference type="InterPro" id="IPR036514">
    <property type="entry name" value="SGNH_hydro_sf"/>
</dbReference>
<dbReference type="GO" id="GO:0016788">
    <property type="term" value="F:hydrolase activity, acting on ester bonds"/>
    <property type="evidence" value="ECO:0007669"/>
    <property type="project" value="InterPro"/>
</dbReference>
<dbReference type="Pfam" id="PF03797">
    <property type="entry name" value="Autotransporter"/>
    <property type="match status" value="1"/>
</dbReference>
<feature type="active site" evidence="3">
    <location>
        <position position="293"/>
    </location>
</feature>
<evidence type="ECO:0000259" key="5">
    <source>
        <dbReference type="PROSITE" id="PS51208"/>
    </source>
</evidence>
<dbReference type="PROSITE" id="PS51208">
    <property type="entry name" value="AUTOTRANSPORTER"/>
    <property type="match status" value="1"/>
</dbReference>
<evidence type="ECO:0000313" key="7">
    <source>
        <dbReference type="Proteomes" id="UP000673447"/>
    </source>
</evidence>
<name>A0A941AUN6_9GAMM</name>
<dbReference type="InterPro" id="IPR001087">
    <property type="entry name" value="GDSL"/>
</dbReference>
<dbReference type="InterPro" id="IPR050592">
    <property type="entry name" value="GDSL_lipolytic_enzyme"/>
</dbReference>
<protein>
    <submittedName>
        <fullName evidence="6">Autotransporter domain-containing protein</fullName>
    </submittedName>
</protein>
<keyword evidence="2 4" id="KW-0732">Signal</keyword>
<dbReference type="PANTHER" id="PTHR45642:SF141">
    <property type="entry name" value="SECRETED EFFECTOR PROTEIN SSEJ"/>
    <property type="match status" value="1"/>
</dbReference>
<dbReference type="SUPFAM" id="SSF52266">
    <property type="entry name" value="SGNH hydrolase"/>
    <property type="match status" value="1"/>
</dbReference>
<dbReference type="PIRSF" id="PIRSF037375">
    <property type="entry name" value="Autotrns_EstA"/>
    <property type="match status" value="1"/>
</dbReference>
<evidence type="ECO:0000256" key="3">
    <source>
        <dbReference type="PIRSR" id="PIRSR037375-1"/>
    </source>
</evidence>
<feature type="domain" description="Autotransporter" evidence="5">
    <location>
        <begin position="342"/>
        <end position="615"/>
    </location>
</feature>
<comment type="caution">
    <text evidence="6">The sequence shown here is derived from an EMBL/GenBank/DDBJ whole genome shotgun (WGS) entry which is preliminary data.</text>
</comment>
<dbReference type="InterPro" id="IPR036709">
    <property type="entry name" value="Autotransporte_beta_dom_sf"/>
</dbReference>
<keyword evidence="7" id="KW-1185">Reference proteome</keyword>
<dbReference type="InterPro" id="IPR017186">
    <property type="entry name" value="Lipase_autotranspt_EstA"/>
</dbReference>
<dbReference type="SMART" id="SM00869">
    <property type="entry name" value="Autotransporter"/>
    <property type="match status" value="1"/>
</dbReference>
<dbReference type="Pfam" id="PF00657">
    <property type="entry name" value="Lipase_GDSL"/>
    <property type="match status" value="1"/>
</dbReference>
<dbReference type="EMBL" id="JAGKTC010000002">
    <property type="protein sequence ID" value="MBP3984452.1"/>
    <property type="molecule type" value="Genomic_DNA"/>
</dbReference>
<dbReference type="Gene3D" id="2.40.128.130">
    <property type="entry name" value="Autotransporter beta-domain"/>
    <property type="match status" value="1"/>
</dbReference>
<feature type="active site" evidence="3">
    <location>
        <position position="290"/>
    </location>
</feature>
<feature type="active site" description="Nucleophile" evidence="3">
    <location>
        <position position="39"/>
    </location>
</feature>
<dbReference type="InterPro" id="IPR005546">
    <property type="entry name" value="Autotransporte_beta"/>
</dbReference>
<feature type="signal peptide" evidence="4">
    <location>
        <begin position="1"/>
        <end position="23"/>
    </location>
</feature>
<comment type="similarity">
    <text evidence="1">Belongs to the 'GDSL' lipolytic enzyme family.</text>
</comment>
<dbReference type="SUPFAM" id="SSF103515">
    <property type="entry name" value="Autotransporter"/>
    <property type="match status" value="1"/>
</dbReference>
<evidence type="ECO:0000256" key="4">
    <source>
        <dbReference type="SAM" id="SignalP"/>
    </source>
</evidence>
<dbReference type="PANTHER" id="PTHR45642">
    <property type="entry name" value="GDSL ESTERASE/LIPASE EXL3"/>
    <property type="match status" value="1"/>
</dbReference>
<dbReference type="Proteomes" id="UP000673447">
    <property type="component" value="Unassembled WGS sequence"/>
</dbReference>
<dbReference type="RefSeq" id="WP_210536331.1">
    <property type="nucleotide sequence ID" value="NZ_JAGKTC010000002.1"/>
</dbReference>
<dbReference type="AlphaFoldDB" id="A0A941AUN6"/>
<evidence type="ECO:0000256" key="2">
    <source>
        <dbReference type="ARBA" id="ARBA00022729"/>
    </source>
</evidence>
<evidence type="ECO:0000256" key="1">
    <source>
        <dbReference type="ARBA" id="ARBA00008668"/>
    </source>
</evidence>
<accession>A0A941AUN6</accession>
<dbReference type="CDD" id="cd01847">
    <property type="entry name" value="Triacylglycerol_lipase_like"/>
    <property type="match status" value="1"/>
</dbReference>
<evidence type="ECO:0000313" key="6">
    <source>
        <dbReference type="EMBL" id="MBP3984452.1"/>
    </source>
</evidence>